<evidence type="ECO:0000313" key="3">
    <source>
        <dbReference type="Proteomes" id="UP000494363"/>
    </source>
</evidence>
<gene>
    <name evidence="2" type="ORF">LMG29542_01438</name>
</gene>
<organism evidence="2 3">
    <name type="scientific">Paraburkholderia humisilvae</name>
    <dbReference type="NCBI Taxonomy" id="627669"/>
    <lineage>
        <taxon>Bacteria</taxon>
        <taxon>Pseudomonadati</taxon>
        <taxon>Pseudomonadota</taxon>
        <taxon>Betaproteobacteria</taxon>
        <taxon>Burkholderiales</taxon>
        <taxon>Burkholderiaceae</taxon>
        <taxon>Paraburkholderia</taxon>
    </lineage>
</organism>
<dbReference type="EMBL" id="CADIKH010000005">
    <property type="protein sequence ID" value="CAB3751206.1"/>
    <property type="molecule type" value="Genomic_DNA"/>
</dbReference>
<dbReference type="Proteomes" id="UP000494363">
    <property type="component" value="Unassembled WGS sequence"/>
</dbReference>
<dbReference type="AlphaFoldDB" id="A0A6J5DEG6"/>
<evidence type="ECO:0000313" key="2">
    <source>
        <dbReference type="EMBL" id="CAB3751206.1"/>
    </source>
</evidence>
<name>A0A6J5DEG6_9BURK</name>
<protein>
    <submittedName>
        <fullName evidence="2">Uncharacterized protein</fullName>
    </submittedName>
</protein>
<sequence>MMDKKRRRSASIGNDEKQWASERREERKASFTADMLQRKRPISHQAEQEFLQGQRDARADELSEMKERATSRRKVAVHNMDLAGYMVRRAADGRSVEGNDLLNLFRGHQTVMETRQKLDRGRGNVTTDISSTRHLSTRFMKAGRALDTHLQGKYSEDWRISGASTAEFVRAGNCQEHADVSTHGHAQRLTSNQTVHTRSLKDPGDHVWSEVRGKDGKVRHNDVIVDAWAYGPAVLREDAYFAKDHTGSTTQYSYNKREVMKAAERVSSLNQALAKAPWADRFVEKRVDKLNKENYKAGGTFGPTSVLHERFMQRTDRLMKKPVDLNKVLSNTSLEQVGGIDTRRTLRNEIWSVGVARKLGSNIRQAIRQVPDIFKAAKKLPKN</sequence>
<dbReference type="RefSeq" id="WP_175225762.1">
    <property type="nucleotide sequence ID" value="NZ_CADIKH010000005.1"/>
</dbReference>
<reference evidence="2 3" key="1">
    <citation type="submission" date="2020-04" db="EMBL/GenBank/DDBJ databases">
        <authorList>
            <person name="De Canck E."/>
        </authorList>
    </citation>
    <scope>NUCLEOTIDE SEQUENCE [LARGE SCALE GENOMIC DNA]</scope>
    <source>
        <strain evidence="2 3">LMG 29542</strain>
    </source>
</reference>
<keyword evidence="3" id="KW-1185">Reference proteome</keyword>
<feature type="region of interest" description="Disordered" evidence="1">
    <location>
        <begin position="1"/>
        <end position="61"/>
    </location>
</feature>
<feature type="compositionally biased region" description="Polar residues" evidence="1">
    <location>
        <begin position="188"/>
        <end position="197"/>
    </location>
</feature>
<feature type="compositionally biased region" description="Basic and acidic residues" evidence="1">
    <location>
        <begin position="14"/>
        <end position="29"/>
    </location>
</feature>
<proteinExistence type="predicted"/>
<evidence type="ECO:0000256" key="1">
    <source>
        <dbReference type="SAM" id="MobiDB-lite"/>
    </source>
</evidence>
<accession>A0A6J5DEG6</accession>
<feature type="region of interest" description="Disordered" evidence="1">
    <location>
        <begin position="182"/>
        <end position="206"/>
    </location>
</feature>